<accession>A0ABU6DLW7</accession>
<name>A0ABU6DLW7_9BACL</name>
<dbReference type="EMBL" id="JAROBY010000063">
    <property type="protein sequence ID" value="MEB4797958.1"/>
    <property type="molecule type" value="Genomic_DNA"/>
</dbReference>
<organism evidence="1 2">
    <name type="scientific">Paenibacillus chondroitinus</name>
    <dbReference type="NCBI Taxonomy" id="59842"/>
    <lineage>
        <taxon>Bacteria</taxon>
        <taxon>Bacillati</taxon>
        <taxon>Bacillota</taxon>
        <taxon>Bacilli</taxon>
        <taxon>Bacillales</taxon>
        <taxon>Paenibacillaceae</taxon>
        <taxon>Paenibacillus</taxon>
    </lineage>
</organism>
<dbReference type="RefSeq" id="WP_127455623.1">
    <property type="nucleotide sequence ID" value="NZ_JAROBY010000063.1"/>
</dbReference>
<evidence type="ECO:0000313" key="1">
    <source>
        <dbReference type="EMBL" id="MEB4797958.1"/>
    </source>
</evidence>
<gene>
    <name evidence="1" type="ORF">P5G65_29050</name>
</gene>
<sequence>MSNEKLALDVIFETSVWVLSLIPGAEIIVDPVKSVVSDYVIIQLSKREEFRDNTYWIKRNKREYVKINLLHYDNLYGYAVDIKEMSTH</sequence>
<reference evidence="1 2" key="1">
    <citation type="submission" date="2023-03" db="EMBL/GenBank/DDBJ databases">
        <title>Bacillus Genome Sequencing.</title>
        <authorList>
            <person name="Dunlap C."/>
        </authorList>
    </citation>
    <scope>NUCLEOTIDE SEQUENCE [LARGE SCALE GENOMIC DNA]</scope>
    <source>
        <strain evidence="1 2">NRS-1351</strain>
    </source>
</reference>
<comment type="caution">
    <text evidence="1">The sequence shown here is derived from an EMBL/GenBank/DDBJ whole genome shotgun (WGS) entry which is preliminary data.</text>
</comment>
<proteinExistence type="predicted"/>
<evidence type="ECO:0000313" key="2">
    <source>
        <dbReference type="Proteomes" id="UP001355653"/>
    </source>
</evidence>
<protein>
    <submittedName>
        <fullName evidence="1">Uncharacterized protein</fullName>
    </submittedName>
</protein>
<dbReference type="Proteomes" id="UP001355653">
    <property type="component" value="Unassembled WGS sequence"/>
</dbReference>
<keyword evidence="2" id="KW-1185">Reference proteome</keyword>